<organism evidence="1 2">
    <name type="scientific">Aquipseudomonas alcaligenes</name>
    <name type="common">Pseudomonas alcaligenes</name>
    <dbReference type="NCBI Taxonomy" id="43263"/>
    <lineage>
        <taxon>Bacteria</taxon>
        <taxon>Pseudomonadati</taxon>
        <taxon>Pseudomonadota</taxon>
        <taxon>Gammaproteobacteria</taxon>
        <taxon>Pseudomonadales</taxon>
        <taxon>Pseudomonadaceae</taxon>
        <taxon>Aquipseudomonas</taxon>
    </lineage>
</organism>
<accession>A0A5C7VY72</accession>
<evidence type="ECO:0000313" key="1">
    <source>
        <dbReference type="EMBL" id="TXI29425.1"/>
    </source>
</evidence>
<dbReference type="AlphaFoldDB" id="A0A5C7VY72"/>
<gene>
    <name evidence="1" type="ORF">E6Q69_14975</name>
</gene>
<reference evidence="1 2" key="1">
    <citation type="submission" date="2018-09" db="EMBL/GenBank/DDBJ databases">
        <title>Metagenome Assembled Genomes from an Advanced Water Purification Facility.</title>
        <authorList>
            <person name="Stamps B.W."/>
            <person name="Spear J.R."/>
        </authorList>
    </citation>
    <scope>NUCLEOTIDE SEQUENCE [LARGE SCALE GENOMIC DNA]</scope>
    <source>
        <strain evidence="1">Bin_52_1</strain>
    </source>
</reference>
<evidence type="ECO:0000313" key="2">
    <source>
        <dbReference type="Proteomes" id="UP000321110"/>
    </source>
</evidence>
<name>A0A5C7VY72_AQUAC</name>
<dbReference type="Proteomes" id="UP000321110">
    <property type="component" value="Unassembled WGS sequence"/>
</dbReference>
<proteinExistence type="predicted"/>
<protein>
    <submittedName>
        <fullName evidence="1">Uncharacterized protein</fullName>
    </submittedName>
</protein>
<dbReference type="EMBL" id="SSFO01000252">
    <property type="protein sequence ID" value="TXI29425.1"/>
    <property type="molecule type" value="Genomic_DNA"/>
</dbReference>
<comment type="caution">
    <text evidence="1">The sequence shown here is derived from an EMBL/GenBank/DDBJ whole genome shotgun (WGS) entry which is preliminary data.</text>
</comment>
<sequence length="219" mass="24217">MSNATLIGRAVVNSLGHVVRVVVYSGQRWAVARDIALCVLLQAGAVGARIALHPEVFAEHYRKARIEGHPAESLLLSEEGIRLFVAGMKSKPQPDGVESDLIAWLDAGGLNFDQPPAAPEIETLPVEEAELLPPPRHVPSLRLVPRGPDPMQQLLEREKAYCRDLVKTLLRYCESEDVDKLTGMVDGQIDHLLESRYCPGLNAACYELYRKYWLQGGEA</sequence>